<name>A0A8S2DUD3_9BILA</name>
<dbReference type="AlphaFoldDB" id="A0A8S2DUD3"/>
<evidence type="ECO:0000313" key="2">
    <source>
        <dbReference type="EMBL" id="CAF3805720.1"/>
    </source>
</evidence>
<dbReference type="EMBL" id="CAJOBA010007560">
    <property type="protein sequence ID" value="CAF3805720.1"/>
    <property type="molecule type" value="Genomic_DNA"/>
</dbReference>
<sequence length="214" mass="25031">METVLDLFIVPSIFSSTLLKLDVNVATIHNCLYLLDGRFNKLEILNVNIVVPFSKSFFKKISNKESLPSLKSFSLTWDWGIDFYGEILPPLLHRMSNLEMLTLFFGVYTFKNFQNNEIISYVNYFNEAKQGQCHIYSCPYTLKYYHSITNHFSGGLFKSVCQVGLYDEYPFEHEFFIKIEKSFPLLEKVTLKNNKPPTNKRYRILNKTIISLSQ</sequence>
<protein>
    <submittedName>
        <fullName evidence="1">Uncharacterized protein</fullName>
    </submittedName>
</protein>
<dbReference type="EMBL" id="CAJNOK010007549">
    <property type="protein sequence ID" value="CAF1037545.1"/>
    <property type="molecule type" value="Genomic_DNA"/>
</dbReference>
<proteinExistence type="predicted"/>
<organism evidence="1 3">
    <name type="scientific">Didymodactylos carnosus</name>
    <dbReference type="NCBI Taxonomy" id="1234261"/>
    <lineage>
        <taxon>Eukaryota</taxon>
        <taxon>Metazoa</taxon>
        <taxon>Spiralia</taxon>
        <taxon>Gnathifera</taxon>
        <taxon>Rotifera</taxon>
        <taxon>Eurotatoria</taxon>
        <taxon>Bdelloidea</taxon>
        <taxon>Philodinida</taxon>
        <taxon>Philodinidae</taxon>
        <taxon>Didymodactylos</taxon>
    </lineage>
</organism>
<evidence type="ECO:0000313" key="1">
    <source>
        <dbReference type="EMBL" id="CAF1037545.1"/>
    </source>
</evidence>
<gene>
    <name evidence="1" type="ORF">OVA965_LOCUS16311</name>
    <name evidence="2" type="ORF">TMI583_LOCUS16320</name>
</gene>
<reference evidence="1" key="1">
    <citation type="submission" date="2021-02" db="EMBL/GenBank/DDBJ databases">
        <authorList>
            <person name="Nowell W R."/>
        </authorList>
    </citation>
    <scope>NUCLEOTIDE SEQUENCE</scope>
</reference>
<accession>A0A8S2DUD3</accession>
<dbReference type="Proteomes" id="UP000682733">
    <property type="component" value="Unassembled WGS sequence"/>
</dbReference>
<comment type="caution">
    <text evidence="1">The sequence shown here is derived from an EMBL/GenBank/DDBJ whole genome shotgun (WGS) entry which is preliminary data.</text>
</comment>
<evidence type="ECO:0000313" key="3">
    <source>
        <dbReference type="Proteomes" id="UP000677228"/>
    </source>
</evidence>
<dbReference type="Proteomes" id="UP000677228">
    <property type="component" value="Unassembled WGS sequence"/>
</dbReference>